<gene>
    <name evidence="1" type="ORF">EVAR_11384_1</name>
</gene>
<sequence>MNLRLRDGVSVYFAPSLETYSKSFILFFFQDSISAVIAKYSSNGYMDILMEKWYGGLACFKLNPDYGIQPRPLDPALDSDLKSTLNSEFCFNKDIVCDFAMFTQGLGRLDISIAQRPFVGLTWNFYWGRSVNWRTYGDTHDLISDRGLGSEALYANQCDLRNVETLRNLMRQARCKHNTHNILLLSTKVGHIFGNKRAVRIKTTVSGAGTIGLLRKLTAKPDSPQYTTYNLVYGTINTRVQAMHLAFKKHQRQSHFG</sequence>
<dbReference type="STRING" id="151549.A0A4C1TLY4"/>
<keyword evidence="2" id="KW-1185">Reference proteome</keyword>
<dbReference type="OrthoDB" id="5984008at2759"/>
<dbReference type="EMBL" id="BGZK01000069">
    <property type="protein sequence ID" value="GBP15074.1"/>
    <property type="molecule type" value="Genomic_DNA"/>
</dbReference>
<protein>
    <submittedName>
        <fullName evidence="1">Uncharacterized protein</fullName>
    </submittedName>
</protein>
<proteinExistence type="predicted"/>
<name>A0A4C1TLY4_EUMVA</name>
<evidence type="ECO:0000313" key="2">
    <source>
        <dbReference type="Proteomes" id="UP000299102"/>
    </source>
</evidence>
<accession>A0A4C1TLY4</accession>
<organism evidence="1 2">
    <name type="scientific">Eumeta variegata</name>
    <name type="common">Bagworm moth</name>
    <name type="synonym">Eumeta japonica</name>
    <dbReference type="NCBI Taxonomy" id="151549"/>
    <lineage>
        <taxon>Eukaryota</taxon>
        <taxon>Metazoa</taxon>
        <taxon>Ecdysozoa</taxon>
        <taxon>Arthropoda</taxon>
        <taxon>Hexapoda</taxon>
        <taxon>Insecta</taxon>
        <taxon>Pterygota</taxon>
        <taxon>Neoptera</taxon>
        <taxon>Endopterygota</taxon>
        <taxon>Lepidoptera</taxon>
        <taxon>Glossata</taxon>
        <taxon>Ditrysia</taxon>
        <taxon>Tineoidea</taxon>
        <taxon>Psychidae</taxon>
        <taxon>Oiketicinae</taxon>
        <taxon>Eumeta</taxon>
    </lineage>
</organism>
<dbReference type="AlphaFoldDB" id="A0A4C1TLY4"/>
<comment type="caution">
    <text evidence="1">The sequence shown here is derived from an EMBL/GenBank/DDBJ whole genome shotgun (WGS) entry which is preliminary data.</text>
</comment>
<reference evidence="1 2" key="1">
    <citation type="journal article" date="2019" name="Commun. Biol.">
        <title>The bagworm genome reveals a unique fibroin gene that provides high tensile strength.</title>
        <authorList>
            <person name="Kono N."/>
            <person name="Nakamura H."/>
            <person name="Ohtoshi R."/>
            <person name="Tomita M."/>
            <person name="Numata K."/>
            <person name="Arakawa K."/>
        </authorList>
    </citation>
    <scope>NUCLEOTIDE SEQUENCE [LARGE SCALE GENOMIC DNA]</scope>
</reference>
<evidence type="ECO:0000313" key="1">
    <source>
        <dbReference type="EMBL" id="GBP15074.1"/>
    </source>
</evidence>
<dbReference type="Proteomes" id="UP000299102">
    <property type="component" value="Unassembled WGS sequence"/>
</dbReference>